<dbReference type="InterPro" id="IPR050090">
    <property type="entry name" value="Tyrosine_recombinase_XerCD"/>
</dbReference>
<proteinExistence type="inferred from homology"/>
<evidence type="ECO:0000256" key="2">
    <source>
        <dbReference type="ARBA" id="ARBA00023125"/>
    </source>
</evidence>
<dbReference type="CDD" id="cd01189">
    <property type="entry name" value="INT_ICEBs1_C_like"/>
    <property type="match status" value="1"/>
</dbReference>
<feature type="domain" description="Tyr recombinase" evidence="4">
    <location>
        <begin position="179"/>
        <end position="377"/>
    </location>
</feature>
<dbReference type="InterPro" id="IPR011010">
    <property type="entry name" value="DNA_brk_join_enz"/>
</dbReference>
<evidence type="ECO:0000259" key="4">
    <source>
        <dbReference type="PROSITE" id="PS51898"/>
    </source>
</evidence>
<accession>A0A923SUT4</accession>
<dbReference type="EMBL" id="JACRYT010000001">
    <property type="protein sequence ID" value="MBC6678688.1"/>
    <property type="molecule type" value="Genomic_DNA"/>
</dbReference>
<dbReference type="Gene3D" id="1.10.150.130">
    <property type="match status" value="1"/>
</dbReference>
<sequence>MAKGKPKKGINGEGTFRYKDSGKIEYRISYRDEFGSIRRKSFTGIDEDECVYKAEVFLAKEEKRQRGIDVNATIPEIVKYRYDLDLQKNYVGEQGYSRNMGTLGIIKRNKIGSIPIAELTELHIDIFLSSITNYSNSVIGKIYQQMRMAFAIALKKGIIEENLMLSEDLRCPKSNKKDKKVRGLTEEEQDRFVKMLEEYRIPRNRNDYRLQLLIELFSGMRMGEVNALSPDNIDFKNKIVHVRSTVSRGLEYRDFIKDGTKTYTGIRDIPMNKMLEKYLLEAMKKMKKNPHNLVFYDFNKKSIVSTSQVNCFYRRVCEKADIEYNGQHSLRHTFATRCIEAGIPPVVLKNWLGHKNIHITLDTYADVFDRMNFNAVEKLEDYIGTFEAGNREAVI</sequence>
<dbReference type="InterPro" id="IPR013762">
    <property type="entry name" value="Integrase-like_cat_sf"/>
</dbReference>
<evidence type="ECO:0000256" key="1">
    <source>
        <dbReference type="ARBA" id="ARBA00008857"/>
    </source>
</evidence>
<evidence type="ECO:0000313" key="5">
    <source>
        <dbReference type="EMBL" id="MBC6678688.1"/>
    </source>
</evidence>
<keyword evidence="3" id="KW-0233">DNA recombination</keyword>
<dbReference type="GO" id="GO:0015074">
    <property type="term" value="P:DNA integration"/>
    <property type="evidence" value="ECO:0007669"/>
    <property type="project" value="InterPro"/>
</dbReference>
<dbReference type="InterPro" id="IPR010998">
    <property type="entry name" value="Integrase_recombinase_N"/>
</dbReference>
<evidence type="ECO:0000313" key="6">
    <source>
        <dbReference type="Proteomes" id="UP000602647"/>
    </source>
</evidence>
<dbReference type="RefSeq" id="WP_187301848.1">
    <property type="nucleotide sequence ID" value="NZ_JACRYT010000001.1"/>
</dbReference>
<dbReference type="AlphaFoldDB" id="A0A923SUT4"/>
<reference evidence="5" key="1">
    <citation type="submission" date="2020-08" db="EMBL/GenBank/DDBJ databases">
        <title>Genome public.</title>
        <authorList>
            <person name="Liu C."/>
            <person name="Sun Q."/>
        </authorList>
    </citation>
    <scope>NUCLEOTIDE SEQUENCE</scope>
    <source>
        <strain evidence="5">BX12</strain>
    </source>
</reference>
<comment type="similarity">
    <text evidence="1">Belongs to the 'phage' integrase family.</text>
</comment>
<evidence type="ECO:0000256" key="3">
    <source>
        <dbReference type="ARBA" id="ARBA00023172"/>
    </source>
</evidence>
<organism evidence="5 6">
    <name type="scientific">Zhenpiania hominis</name>
    <dbReference type="NCBI Taxonomy" id="2763644"/>
    <lineage>
        <taxon>Bacteria</taxon>
        <taxon>Bacillati</taxon>
        <taxon>Bacillota</taxon>
        <taxon>Clostridia</taxon>
        <taxon>Peptostreptococcales</taxon>
        <taxon>Anaerovoracaceae</taxon>
        <taxon>Zhenpiania</taxon>
    </lineage>
</organism>
<dbReference type="PANTHER" id="PTHR30349">
    <property type="entry name" value="PHAGE INTEGRASE-RELATED"/>
    <property type="match status" value="1"/>
</dbReference>
<gene>
    <name evidence="5" type="ORF">H9L42_02460</name>
</gene>
<dbReference type="PANTHER" id="PTHR30349:SF64">
    <property type="entry name" value="PROPHAGE INTEGRASE INTD-RELATED"/>
    <property type="match status" value="1"/>
</dbReference>
<protein>
    <submittedName>
        <fullName evidence="5">Site-specific integrase</fullName>
    </submittedName>
</protein>
<dbReference type="GO" id="GO:0006310">
    <property type="term" value="P:DNA recombination"/>
    <property type="evidence" value="ECO:0007669"/>
    <property type="project" value="UniProtKB-KW"/>
</dbReference>
<dbReference type="PROSITE" id="PS51898">
    <property type="entry name" value="TYR_RECOMBINASE"/>
    <property type="match status" value="1"/>
</dbReference>
<dbReference type="Pfam" id="PF00589">
    <property type="entry name" value="Phage_integrase"/>
    <property type="match status" value="1"/>
</dbReference>
<comment type="caution">
    <text evidence="5">The sequence shown here is derived from an EMBL/GenBank/DDBJ whole genome shotgun (WGS) entry which is preliminary data.</text>
</comment>
<dbReference type="Proteomes" id="UP000602647">
    <property type="component" value="Unassembled WGS sequence"/>
</dbReference>
<dbReference type="SUPFAM" id="SSF56349">
    <property type="entry name" value="DNA breaking-rejoining enzymes"/>
    <property type="match status" value="1"/>
</dbReference>
<keyword evidence="6" id="KW-1185">Reference proteome</keyword>
<dbReference type="Gene3D" id="1.10.443.10">
    <property type="entry name" value="Intergrase catalytic core"/>
    <property type="match status" value="1"/>
</dbReference>
<keyword evidence="2" id="KW-0238">DNA-binding</keyword>
<name>A0A923SUT4_9FIRM</name>
<dbReference type="InterPro" id="IPR002104">
    <property type="entry name" value="Integrase_catalytic"/>
</dbReference>
<dbReference type="GO" id="GO:0003677">
    <property type="term" value="F:DNA binding"/>
    <property type="evidence" value="ECO:0007669"/>
    <property type="project" value="UniProtKB-KW"/>
</dbReference>